<evidence type="ECO:0000256" key="1">
    <source>
        <dbReference type="SAM" id="MobiDB-lite"/>
    </source>
</evidence>
<feature type="region of interest" description="Disordered" evidence="1">
    <location>
        <begin position="97"/>
        <end position="129"/>
    </location>
</feature>
<feature type="compositionally biased region" description="Basic and acidic residues" evidence="1">
    <location>
        <begin position="11"/>
        <end position="37"/>
    </location>
</feature>
<organism evidence="2 3">
    <name type="scientific">Botrytis hyacinthi</name>
    <dbReference type="NCBI Taxonomy" id="278943"/>
    <lineage>
        <taxon>Eukaryota</taxon>
        <taxon>Fungi</taxon>
        <taxon>Dikarya</taxon>
        <taxon>Ascomycota</taxon>
        <taxon>Pezizomycotina</taxon>
        <taxon>Leotiomycetes</taxon>
        <taxon>Helotiales</taxon>
        <taxon>Sclerotiniaceae</taxon>
        <taxon>Botrytis</taxon>
    </lineage>
</organism>
<dbReference type="Proteomes" id="UP000297814">
    <property type="component" value="Unassembled WGS sequence"/>
</dbReference>
<feature type="compositionally biased region" description="Acidic residues" evidence="1">
    <location>
        <begin position="105"/>
        <end position="114"/>
    </location>
</feature>
<feature type="region of interest" description="Disordered" evidence="1">
    <location>
        <begin position="1"/>
        <end position="52"/>
    </location>
</feature>
<accession>A0A4Z1GI22</accession>
<sequence length="129" mass="15022">MQANNQFESASAEKRPLSKRGKENLAKRLKKKEERITAKIANKREKRKKQKQKLELVEREKMERGELVEGVRTLVLEKDEVMGEREVEMSGAMFEGYRENRSIYDGDDDEDGEKEDQPRNKVGDGYGDE</sequence>
<evidence type="ECO:0000313" key="3">
    <source>
        <dbReference type="Proteomes" id="UP000297814"/>
    </source>
</evidence>
<comment type="caution">
    <text evidence="2">The sequence shown here is derived from an EMBL/GenBank/DDBJ whole genome shotgun (WGS) entry which is preliminary data.</text>
</comment>
<reference evidence="2 3" key="1">
    <citation type="submission" date="2017-12" db="EMBL/GenBank/DDBJ databases">
        <title>Comparative genomics of Botrytis spp.</title>
        <authorList>
            <person name="Valero-Jimenez C.A."/>
            <person name="Tapia P."/>
            <person name="Veloso J."/>
            <person name="Silva-Moreno E."/>
            <person name="Staats M."/>
            <person name="Valdes J.H."/>
            <person name="Van Kan J.A.L."/>
        </authorList>
    </citation>
    <scope>NUCLEOTIDE SEQUENCE [LARGE SCALE GENOMIC DNA]</scope>
    <source>
        <strain evidence="2 3">Bh0001</strain>
    </source>
</reference>
<protein>
    <submittedName>
        <fullName evidence="2">Uncharacterized protein</fullName>
    </submittedName>
</protein>
<dbReference type="AlphaFoldDB" id="A0A4Z1GI22"/>
<gene>
    <name evidence="2" type="ORF">BHYA_0181g00090</name>
</gene>
<evidence type="ECO:0000313" key="2">
    <source>
        <dbReference type="EMBL" id="TGO34809.1"/>
    </source>
</evidence>
<name>A0A4Z1GI22_9HELO</name>
<dbReference type="EMBL" id="PQXK01000181">
    <property type="protein sequence ID" value="TGO34809.1"/>
    <property type="molecule type" value="Genomic_DNA"/>
</dbReference>
<proteinExistence type="predicted"/>
<keyword evidence="3" id="KW-1185">Reference proteome</keyword>